<gene>
    <name evidence="1" type="ORF">QFC21_001139</name>
</gene>
<comment type="caution">
    <text evidence="1">The sequence shown here is derived from an EMBL/GenBank/DDBJ whole genome shotgun (WGS) entry which is preliminary data.</text>
</comment>
<name>A0ACC2W7E7_9TREE</name>
<reference evidence="1" key="1">
    <citation type="submission" date="2023-04" db="EMBL/GenBank/DDBJ databases">
        <title>Draft Genome sequencing of Naganishia species isolated from polar environments using Oxford Nanopore Technology.</title>
        <authorList>
            <person name="Leo P."/>
            <person name="Venkateswaran K."/>
        </authorList>
    </citation>
    <scope>NUCLEOTIDE SEQUENCE</scope>
    <source>
        <strain evidence="1">MNA-CCFEE 5423</strain>
    </source>
</reference>
<dbReference type="Proteomes" id="UP001227268">
    <property type="component" value="Unassembled WGS sequence"/>
</dbReference>
<sequence length="791" mass="87617">MTNAFIYDFALLFWRIVINVFFREIRPRSAFNIPKHGPTIFVVAPHHNQFLDPLLVASEIRKESGRRVAYLAAAKSLQRPVIGFFARLLDAVPVTRAADLAKSGAGFVYLDPADHLKVIGVKSSFKKQCMVRGQIVLPKEVGYATGEIAEVVSDTEIRLSREFITTGKGGASDVKATSRVLAACDDANSSEKKGLVYKVLPHVDQHEVYSAVFNRLNGNGAIGIFPEGGSHDRPDLLPLKAGVSVMALGAMSANPNLNIKLVPVGLSYFHPHKFRSRAVVEFGAPVEVPRELVDGYEKGGSHKREACGKLLEMVHDGLKAVTIRTPDFDTLMVIQAGRRLYKTPGQHWTLGQVVTLNKRFIEAYLHYQNEPRIIALRQKITAYNRRLRDLGLRDHQVERATNPRRLRNAALLLYRSGLLLAWSILALPGVVTHAPIFIPAKIVSQIKAKEALAASTVKLEGRDILATWKVLFSIVATPLLYTLYSIVAAVIAYKKNAPPVVLHWMPVWIFVGMPFLAMSSLKFGEAGMDVFKSLRPLFLSLLPGAQKELEDIKQTRANLANELSELINEFGPQLWVDFHQSSLRPNATVPQTGEQPGLMYRKGQAADSSVLSHPMMWLDERIFGWSRSAIKGPGAWNAKYARSDGETEPGSPIMSDGEEFGDDDVDYDDVLAIIDRRKLRSGGRDRSRSNAKRNRNKVNGAPLSAEGSHTSLDKLSDTVLEGPSSAVETHEGLHQRGEHARRHSRGESLGDGISLEHLRDATRKGSGSFNEITADLNKEVEEKRRKEGKRE</sequence>
<evidence type="ECO:0000313" key="2">
    <source>
        <dbReference type="Proteomes" id="UP001227268"/>
    </source>
</evidence>
<dbReference type="EMBL" id="JASBWT010000002">
    <property type="protein sequence ID" value="KAJ9107679.1"/>
    <property type="molecule type" value="Genomic_DNA"/>
</dbReference>
<protein>
    <submittedName>
        <fullName evidence="1">Uncharacterized protein</fullName>
    </submittedName>
</protein>
<keyword evidence="2" id="KW-1185">Reference proteome</keyword>
<evidence type="ECO:0000313" key="1">
    <source>
        <dbReference type="EMBL" id="KAJ9107679.1"/>
    </source>
</evidence>
<proteinExistence type="predicted"/>
<accession>A0ACC2W7E7</accession>
<organism evidence="1 2">
    <name type="scientific">Naganishia friedmannii</name>
    <dbReference type="NCBI Taxonomy" id="89922"/>
    <lineage>
        <taxon>Eukaryota</taxon>
        <taxon>Fungi</taxon>
        <taxon>Dikarya</taxon>
        <taxon>Basidiomycota</taxon>
        <taxon>Agaricomycotina</taxon>
        <taxon>Tremellomycetes</taxon>
        <taxon>Filobasidiales</taxon>
        <taxon>Filobasidiaceae</taxon>
        <taxon>Naganishia</taxon>
    </lineage>
</organism>